<evidence type="ECO:0000259" key="1">
    <source>
        <dbReference type="Pfam" id="PF00561"/>
    </source>
</evidence>
<dbReference type="InterPro" id="IPR000073">
    <property type="entry name" value="AB_hydrolase_1"/>
</dbReference>
<dbReference type="SUPFAM" id="SSF53474">
    <property type="entry name" value="alpha/beta-Hydrolases"/>
    <property type="match status" value="1"/>
</dbReference>
<keyword evidence="2" id="KW-0378">Hydrolase</keyword>
<dbReference type="AlphaFoldDB" id="A0A6G9YNL7"/>
<dbReference type="Pfam" id="PF00561">
    <property type="entry name" value="Abhydrolase_1"/>
    <property type="match status" value="1"/>
</dbReference>
<dbReference type="KEGG" id="nah:F5544_35285"/>
<dbReference type="PANTHER" id="PTHR43433:SF5">
    <property type="entry name" value="AB HYDROLASE-1 DOMAIN-CONTAINING PROTEIN"/>
    <property type="match status" value="1"/>
</dbReference>
<dbReference type="GO" id="GO:0004806">
    <property type="term" value="F:triacylglycerol lipase activity"/>
    <property type="evidence" value="ECO:0007669"/>
    <property type="project" value="TreeGrafter"/>
</dbReference>
<dbReference type="Proteomes" id="UP000503540">
    <property type="component" value="Chromosome"/>
</dbReference>
<name>A0A6G9YNL7_9NOCA</name>
<evidence type="ECO:0000313" key="2">
    <source>
        <dbReference type="EMBL" id="QIS14889.1"/>
    </source>
</evidence>
<dbReference type="InterPro" id="IPR050471">
    <property type="entry name" value="AB_hydrolase"/>
</dbReference>
<reference evidence="2 3" key="1">
    <citation type="journal article" date="2019" name="ACS Chem. Biol.">
        <title>Identification and Mobilization of a Cryptic Antibiotic Biosynthesis Gene Locus from a Human-Pathogenic Nocardia Isolate.</title>
        <authorList>
            <person name="Herisse M."/>
            <person name="Ishida K."/>
            <person name="Porter J.L."/>
            <person name="Howden B."/>
            <person name="Hertweck C."/>
            <person name="Stinear T.P."/>
            <person name="Pidot S.J."/>
        </authorList>
    </citation>
    <scope>NUCLEOTIDE SEQUENCE [LARGE SCALE GENOMIC DNA]</scope>
    <source>
        <strain evidence="2 3">AUSMDU00012717</strain>
    </source>
</reference>
<dbReference type="RefSeq" id="WP_167477224.1">
    <property type="nucleotide sequence ID" value="NZ_CP046172.1"/>
</dbReference>
<gene>
    <name evidence="2" type="ORF">F5544_35285</name>
</gene>
<organism evidence="2 3">
    <name type="scientific">Nocardia arthritidis</name>
    <dbReference type="NCBI Taxonomy" id="228602"/>
    <lineage>
        <taxon>Bacteria</taxon>
        <taxon>Bacillati</taxon>
        <taxon>Actinomycetota</taxon>
        <taxon>Actinomycetes</taxon>
        <taxon>Mycobacteriales</taxon>
        <taxon>Nocardiaceae</taxon>
        <taxon>Nocardia</taxon>
    </lineage>
</organism>
<dbReference type="Gene3D" id="3.40.50.1820">
    <property type="entry name" value="alpha/beta hydrolase"/>
    <property type="match status" value="1"/>
</dbReference>
<accession>A0A6G9YNL7</accession>
<feature type="domain" description="AB hydrolase-1" evidence="1">
    <location>
        <begin position="20"/>
        <end position="149"/>
    </location>
</feature>
<protein>
    <submittedName>
        <fullName evidence="2">Alpha/beta fold hydrolase</fullName>
    </submittedName>
</protein>
<dbReference type="InterPro" id="IPR029058">
    <property type="entry name" value="AB_hydrolase_fold"/>
</dbReference>
<keyword evidence="3" id="KW-1185">Reference proteome</keyword>
<proteinExistence type="predicted"/>
<dbReference type="GO" id="GO:0046503">
    <property type="term" value="P:glycerolipid catabolic process"/>
    <property type="evidence" value="ECO:0007669"/>
    <property type="project" value="TreeGrafter"/>
</dbReference>
<evidence type="ECO:0000313" key="3">
    <source>
        <dbReference type="Proteomes" id="UP000503540"/>
    </source>
</evidence>
<sequence>MSTLHVPGADLYYEVTGSGPLLLLIPGGSDDARDFTGIAEILAERYTVVGYDTRGISRSPQADKTAGASMETEVDDASRLLAAVGGEPAHIFGTSAGAQIALAFAILYPDRVKTVVAHEPPAARLLPDDDPRRTLLDEVQAVYREHGTQAAMQAFAVGAGLGGPSNSDAPPFESERGAELMGQKLARMGQNVDFFYAHRMAAIGDYVPDATALRALGSRIVVGIGESSKGQLAHDTALALCAELNVEATVFPGNHAGYATHPSGFAHRLEEVLTRTPVSRDA</sequence>
<dbReference type="PANTHER" id="PTHR43433">
    <property type="entry name" value="HYDROLASE, ALPHA/BETA FOLD FAMILY PROTEIN"/>
    <property type="match status" value="1"/>
</dbReference>
<dbReference type="EMBL" id="CP046172">
    <property type="protein sequence ID" value="QIS14889.1"/>
    <property type="molecule type" value="Genomic_DNA"/>
</dbReference>